<dbReference type="OrthoDB" id="5241664at2"/>
<protein>
    <recommendedName>
        <fullName evidence="2">GGDEF domain-containing protein</fullName>
    </recommendedName>
</protein>
<accession>A0A2A7NRU0</accession>
<gene>
    <name evidence="3" type="ORF">CRI78_16665</name>
</gene>
<dbReference type="InterPro" id="IPR000160">
    <property type="entry name" value="GGDEF_dom"/>
</dbReference>
<dbReference type="AlphaFoldDB" id="A0A2A7NRU0"/>
<dbReference type="RefSeq" id="WP_079244399.1">
    <property type="nucleotide sequence ID" value="NZ_CP080332.1"/>
</dbReference>
<dbReference type="SUPFAM" id="SSF55781">
    <property type="entry name" value="GAF domain-like"/>
    <property type="match status" value="1"/>
</dbReference>
<dbReference type="PANTHER" id="PTHR33744:SF1">
    <property type="entry name" value="DNA-BINDING TRANSCRIPTIONAL ACTIVATOR ADER"/>
    <property type="match status" value="1"/>
</dbReference>
<dbReference type="InterPro" id="IPR051448">
    <property type="entry name" value="CdaR-like_regulators"/>
</dbReference>
<dbReference type="InterPro" id="IPR041522">
    <property type="entry name" value="CdaR_GGDEF"/>
</dbReference>
<dbReference type="Gene3D" id="3.30.450.40">
    <property type="match status" value="1"/>
</dbReference>
<comment type="similarity">
    <text evidence="1">Belongs to the CdaR family.</text>
</comment>
<dbReference type="Pfam" id="PF13185">
    <property type="entry name" value="GAF_2"/>
    <property type="match status" value="1"/>
</dbReference>
<dbReference type="Proteomes" id="UP000220340">
    <property type="component" value="Unassembled WGS sequence"/>
</dbReference>
<evidence type="ECO:0000256" key="1">
    <source>
        <dbReference type="ARBA" id="ARBA00006754"/>
    </source>
</evidence>
<evidence type="ECO:0000313" key="4">
    <source>
        <dbReference type="Proteomes" id="UP000220340"/>
    </source>
</evidence>
<dbReference type="EMBL" id="PDCR01000021">
    <property type="protein sequence ID" value="PEG53252.1"/>
    <property type="molecule type" value="Genomic_DNA"/>
</dbReference>
<dbReference type="Gene3D" id="1.10.10.2840">
    <property type="entry name" value="PucR C-terminal helix-turn-helix domain"/>
    <property type="match status" value="1"/>
</dbReference>
<dbReference type="InterPro" id="IPR025736">
    <property type="entry name" value="PucR_C-HTH_dom"/>
</dbReference>
<dbReference type="PROSITE" id="PS50887">
    <property type="entry name" value="GGDEF"/>
    <property type="match status" value="1"/>
</dbReference>
<reference evidence="3 4" key="1">
    <citation type="submission" date="2017-10" db="EMBL/GenBank/DDBJ databases">
        <title>The new phylogeny of genus Mycobacterium.</title>
        <authorList>
            <person name="Tortoli E."/>
            <person name="Trovato A."/>
            <person name="Cirillo D.M."/>
        </authorList>
    </citation>
    <scope>NUCLEOTIDE SEQUENCE [LARGE SCALE GENOMIC DNA]</scope>
    <source>
        <strain evidence="3 4">IP141170001</strain>
    </source>
</reference>
<dbReference type="InterPro" id="IPR003018">
    <property type="entry name" value="GAF"/>
</dbReference>
<keyword evidence="4" id="KW-1185">Reference proteome</keyword>
<dbReference type="InterPro" id="IPR029016">
    <property type="entry name" value="GAF-like_dom_sf"/>
</dbReference>
<comment type="caution">
    <text evidence="3">The sequence shown here is derived from an EMBL/GenBank/DDBJ whole genome shotgun (WGS) entry which is preliminary data.</text>
</comment>
<dbReference type="Pfam" id="PF13556">
    <property type="entry name" value="HTH_30"/>
    <property type="match status" value="1"/>
</dbReference>
<evidence type="ECO:0000259" key="2">
    <source>
        <dbReference type="PROSITE" id="PS50887"/>
    </source>
</evidence>
<organism evidence="3 4">
    <name type="scientific">Mycolicibacterium diernhoferi</name>
    <dbReference type="NCBI Taxonomy" id="1801"/>
    <lineage>
        <taxon>Bacteria</taxon>
        <taxon>Bacillati</taxon>
        <taxon>Actinomycetota</taxon>
        <taxon>Actinomycetes</taxon>
        <taxon>Mycobacteriales</taxon>
        <taxon>Mycobacteriaceae</taxon>
        <taxon>Mycolicibacterium</taxon>
    </lineage>
</organism>
<dbReference type="PANTHER" id="PTHR33744">
    <property type="entry name" value="CARBOHYDRATE DIACID REGULATOR"/>
    <property type="match status" value="1"/>
</dbReference>
<sequence>MTTSLRMIDGGAEQYFTPSGAAGDGVVDGAGYERRVGAELLRRIGGIGASVAERDVQAVLDDLAVAVTEASPWAMCGIETFDPAERTLLDWTHAGFAPSAGEIFDQWVNEGDPSLTSAIRDRILVIPDVSKADEFPTTRREAIRTGFRSAIYVPVRLTDRFSVLTLSHSAVHDFTREEIALAESIAAAIAAVVEAATAAASKAATVGPDSALRARAHDRLLRLQVSGATVGDLCCGIADLLDSPVLLIDRFEQPLASANLNPEQTAEVLDMLSGHRSALRAGGNVTRLKVGGQELLVGHARDGANRLGSLIIGVPPGSDPDPAMSELVELACDHVTLALLRQRAAIETDIRMRQDFGEALGATDASGLALTQSAAVLGIDLTVPQRVLRVHPEGLRCQLSAHDAFEVAELLTKRLAQNGVNAVVASVGGVDFVVVLHDEDNRRGAATPADVVRSGLRDLLSALLGAAAGSIAIGIGIGNPAPGVHGLDRSHREAKRALEVARNIEGDDAERHIGDVGSYAVLAASSTATADDQDLFVRRYLEPLMDYDRIHNAGYVETLQTYFESVGNVQRTADKLFLHLSTVRYRLKRIEEIAAIDLREEEDRLCMQLALRIVRFADKGRSAN</sequence>
<evidence type="ECO:0000313" key="3">
    <source>
        <dbReference type="EMBL" id="PEG53252.1"/>
    </source>
</evidence>
<dbReference type="Pfam" id="PF17853">
    <property type="entry name" value="GGDEF_2"/>
    <property type="match status" value="1"/>
</dbReference>
<feature type="domain" description="GGDEF" evidence="2">
    <location>
        <begin position="372"/>
        <end position="515"/>
    </location>
</feature>
<name>A0A2A7NRU0_9MYCO</name>
<proteinExistence type="inferred from homology"/>
<dbReference type="InterPro" id="IPR042070">
    <property type="entry name" value="PucR_C-HTH_sf"/>
</dbReference>